<keyword evidence="1" id="KW-0489">Methyltransferase</keyword>
<dbReference type="InterPro" id="IPR029063">
    <property type="entry name" value="SAM-dependent_MTases_sf"/>
</dbReference>
<dbReference type="SUPFAM" id="SSF53335">
    <property type="entry name" value="S-adenosyl-L-methionine-dependent methyltransferases"/>
    <property type="match status" value="1"/>
</dbReference>
<dbReference type="GO" id="GO:0008168">
    <property type="term" value="F:methyltransferase activity"/>
    <property type="evidence" value="ECO:0007669"/>
    <property type="project" value="UniProtKB-KW"/>
</dbReference>
<sequence length="200" mass="21919">MDDARRRAPATERNREPIAHVLRDVLPARGTVLEVASGTGEHGVYFADQFPDLRWQPSDPDPDALASILAWRHHASLPNLLEPVLLDASAAEWPIASADAILCINMVHISPWAATVGLMAGAERVLAPGAPLVLYGPYRRSGVATAPSNEAFDASLRARDRQWGLRAFEDVSAEAQARGLRFERLVEMPANNLTIVFRRI</sequence>
<dbReference type="Proteomes" id="UP000241167">
    <property type="component" value="Unassembled WGS sequence"/>
</dbReference>
<dbReference type="PANTHER" id="PTHR20974:SF0">
    <property type="entry name" value="UPF0585 PROTEIN CG18661"/>
    <property type="match status" value="1"/>
</dbReference>
<name>A0A2P7QJ59_9SPHN</name>
<dbReference type="PANTHER" id="PTHR20974">
    <property type="entry name" value="UPF0585 PROTEIN CG18661"/>
    <property type="match status" value="1"/>
</dbReference>
<dbReference type="GO" id="GO:0032259">
    <property type="term" value="P:methylation"/>
    <property type="evidence" value="ECO:0007669"/>
    <property type="project" value="UniProtKB-KW"/>
</dbReference>
<evidence type="ECO:0000313" key="2">
    <source>
        <dbReference type="Proteomes" id="UP000241167"/>
    </source>
</evidence>
<accession>A0A2P7QJ59</accession>
<comment type="caution">
    <text evidence="1">The sequence shown here is derived from an EMBL/GenBank/DDBJ whole genome shotgun (WGS) entry which is preliminary data.</text>
</comment>
<keyword evidence="2" id="KW-1185">Reference proteome</keyword>
<dbReference type="Pfam" id="PF06080">
    <property type="entry name" value="DUF938"/>
    <property type="match status" value="1"/>
</dbReference>
<dbReference type="InterPro" id="IPR010342">
    <property type="entry name" value="DUF938"/>
</dbReference>
<dbReference type="OrthoDB" id="5525831at2"/>
<proteinExistence type="predicted"/>
<dbReference type="RefSeq" id="WP_106514815.1">
    <property type="nucleotide sequence ID" value="NZ_PXYI01000007.1"/>
</dbReference>
<dbReference type="EMBL" id="PXYI01000007">
    <property type="protein sequence ID" value="PSJ38002.1"/>
    <property type="molecule type" value="Genomic_DNA"/>
</dbReference>
<reference evidence="1 2" key="1">
    <citation type="submission" date="2018-03" db="EMBL/GenBank/DDBJ databases">
        <title>The draft genome of Sphingosinicella sp. GL-C-18.</title>
        <authorList>
            <person name="Liu L."/>
            <person name="Li L."/>
            <person name="Liang L."/>
            <person name="Zhang X."/>
            <person name="Wang T."/>
        </authorList>
    </citation>
    <scope>NUCLEOTIDE SEQUENCE [LARGE SCALE GENOMIC DNA]</scope>
    <source>
        <strain evidence="1 2">GL-C-18</strain>
    </source>
</reference>
<dbReference type="Gene3D" id="3.40.50.150">
    <property type="entry name" value="Vaccinia Virus protein VP39"/>
    <property type="match status" value="1"/>
</dbReference>
<evidence type="ECO:0000313" key="1">
    <source>
        <dbReference type="EMBL" id="PSJ38002.1"/>
    </source>
</evidence>
<keyword evidence="1" id="KW-0808">Transferase</keyword>
<gene>
    <name evidence="1" type="ORF">C7I55_20120</name>
</gene>
<organism evidence="1 2">
    <name type="scientific">Allosphingosinicella deserti</name>
    <dbReference type="NCBI Taxonomy" id="2116704"/>
    <lineage>
        <taxon>Bacteria</taxon>
        <taxon>Pseudomonadati</taxon>
        <taxon>Pseudomonadota</taxon>
        <taxon>Alphaproteobacteria</taxon>
        <taxon>Sphingomonadales</taxon>
        <taxon>Sphingomonadaceae</taxon>
        <taxon>Allosphingosinicella</taxon>
    </lineage>
</organism>
<protein>
    <submittedName>
        <fullName evidence="1">SAM-dependent methyltransferase</fullName>
    </submittedName>
</protein>
<dbReference type="AlphaFoldDB" id="A0A2P7QJ59"/>